<dbReference type="Proteomes" id="UP000023152">
    <property type="component" value="Unassembled WGS sequence"/>
</dbReference>
<organism evidence="3 4">
    <name type="scientific">Reticulomyxa filosa</name>
    <dbReference type="NCBI Taxonomy" id="46433"/>
    <lineage>
        <taxon>Eukaryota</taxon>
        <taxon>Sar</taxon>
        <taxon>Rhizaria</taxon>
        <taxon>Retaria</taxon>
        <taxon>Foraminifera</taxon>
        <taxon>Monothalamids</taxon>
        <taxon>Reticulomyxidae</taxon>
        <taxon>Reticulomyxa</taxon>
    </lineage>
</organism>
<dbReference type="SUPFAM" id="SSF54236">
    <property type="entry name" value="Ubiquitin-like"/>
    <property type="match status" value="1"/>
</dbReference>
<dbReference type="CDD" id="cd17039">
    <property type="entry name" value="Ubl_ubiquitin_like"/>
    <property type="match status" value="1"/>
</dbReference>
<dbReference type="InterPro" id="IPR000626">
    <property type="entry name" value="Ubiquitin-like_dom"/>
</dbReference>
<evidence type="ECO:0000256" key="1">
    <source>
        <dbReference type="SAM" id="MobiDB-lite"/>
    </source>
</evidence>
<evidence type="ECO:0000313" key="3">
    <source>
        <dbReference type="EMBL" id="ETO09656.1"/>
    </source>
</evidence>
<feature type="region of interest" description="Disordered" evidence="1">
    <location>
        <begin position="171"/>
        <end position="192"/>
    </location>
</feature>
<dbReference type="InterPro" id="IPR029071">
    <property type="entry name" value="Ubiquitin-like_domsf"/>
</dbReference>
<dbReference type="Gene3D" id="3.10.20.90">
    <property type="entry name" value="Phosphatidylinositol 3-kinase Catalytic Subunit, Chain A, domain 1"/>
    <property type="match status" value="1"/>
</dbReference>
<keyword evidence="4" id="KW-1185">Reference proteome</keyword>
<comment type="caution">
    <text evidence="3">The sequence shown here is derived from an EMBL/GenBank/DDBJ whole genome shotgun (WGS) entry which is preliminary data.</text>
</comment>
<evidence type="ECO:0000313" key="4">
    <source>
        <dbReference type="Proteomes" id="UP000023152"/>
    </source>
</evidence>
<name>X6M7M2_RETFI</name>
<gene>
    <name evidence="3" type="ORF">RFI_27718</name>
</gene>
<dbReference type="PROSITE" id="PS50053">
    <property type="entry name" value="UBIQUITIN_2"/>
    <property type="match status" value="1"/>
</dbReference>
<reference evidence="3 4" key="1">
    <citation type="journal article" date="2013" name="Curr. Biol.">
        <title>The Genome of the Foraminiferan Reticulomyxa filosa.</title>
        <authorList>
            <person name="Glockner G."/>
            <person name="Hulsmann N."/>
            <person name="Schleicher M."/>
            <person name="Noegel A.A."/>
            <person name="Eichinger L."/>
            <person name="Gallinger C."/>
            <person name="Pawlowski J."/>
            <person name="Sierra R."/>
            <person name="Euteneuer U."/>
            <person name="Pillet L."/>
            <person name="Moustafa A."/>
            <person name="Platzer M."/>
            <person name="Groth M."/>
            <person name="Szafranski K."/>
            <person name="Schliwa M."/>
        </authorList>
    </citation>
    <scope>NUCLEOTIDE SEQUENCE [LARGE SCALE GENOMIC DNA]</scope>
</reference>
<dbReference type="EMBL" id="ASPP01023962">
    <property type="protein sequence ID" value="ETO09656.1"/>
    <property type="molecule type" value="Genomic_DNA"/>
</dbReference>
<feature type="compositionally biased region" description="Polar residues" evidence="1">
    <location>
        <begin position="173"/>
        <end position="182"/>
    </location>
</feature>
<protein>
    <recommendedName>
        <fullName evidence="2">Ubiquitin-like domain-containing protein</fullName>
    </recommendedName>
</protein>
<dbReference type="AlphaFoldDB" id="X6M7M2"/>
<evidence type="ECO:0000259" key="2">
    <source>
        <dbReference type="PROSITE" id="PS50053"/>
    </source>
</evidence>
<feature type="non-terminal residue" evidence="3">
    <location>
        <position position="208"/>
    </location>
</feature>
<proteinExistence type="predicted"/>
<sequence length="208" mass="24069">MYFCQNVRGVGLQYNIPAERKQKKKNTPYGLVDKDFKFTLRLQMDTEYQTEEKIRKFERECIKIKIEIMATAENAIIAKGENAVSGKSPPKVRVCLQGVDNFRLDLDVPLDWSVYHLKQKLYDENKFPSPPNKQTITFKGAEINNTKTFKSLYKLVTKRSAQSVVRELEKQSIFRQPSNDESQPNDDDANNNDISIELFIRTTDASHL</sequence>
<feature type="domain" description="Ubiquitin-like" evidence="2">
    <location>
        <begin position="92"/>
        <end position="152"/>
    </location>
</feature>
<accession>X6M7M2</accession>
<dbReference type="Pfam" id="PF00240">
    <property type="entry name" value="ubiquitin"/>
    <property type="match status" value="1"/>
</dbReference>